<dbReference type="InterPro" id="IPR004027">
    <property type="entry name" value="SEC_C_motif"/>
</dbReference>
<dbReference type="EMBL" id="MEWG01000003">
    <property type="protein sequence ID" value="OGC78304.1"/>
    <property type="molecule type" value="Genomic_DNA"/>
</dbReference>
<evidence type="ECO:0000313" key="1">
    <source>
        <dbReference type="EMBL" id="OGC78304.1"/>
    </source>
</evidence>
<gene>
    <name evidence="1" type="ORF">A2619_04035</name>
</gene>
<organism evidence="1 2">
    <name type="scientific">candidate division WWE3 bacterium RIFOXYD1_FULL_39_9</name>
    <dbReference type="NCBI Taxonomy" id="1802649"/>
    <lineage>
        <taxon>Bacteria</taxon>
        <taxon>Katanobacteria</taxon>
    </lineage>
</organism>
<proteinExistence type="predicted"/>
<dbReference type="AlphaFoldDB" id="A0A1F4X9G0"/>
<accession>A0A1F4X9G0</accession>
<reference evidence="1 2" key="1">
    <citation type="journal article" date="2016" name="Nat. Commun.">
        <title>Thousands of microbial genomes shed light on interconnected biogeochemical processes in an aquifer system.</title>
        <authorList>
            <person name="Anantharaman K."/>
            <person name="Brown C.T."/>
            <person name="Hug L.A."/>
            <person name="Sharon I."/>
            <person name="Castelle C.J."/>
            <person name="Probst A.J."/>
            <person name="Thomas B.C."/>
            <person name="Singh A."/>
            <person name="Wilkins M.J."/>
            <person name="Karaoz U."/>
            <person name="Brodie E.L."/>
            <person name="Williams K.H."/>
            <person name="Hubbard S.S."/>
            <person name="Banfield J.F."/>
        </authorList>
    </citation>
    <scope>NUCLEOTIDE SEQUENCE [LARGE SCALE GENOMIC DNA]</scope>
</reference>
<dbReference type="Proteomes" id="UP000176815">
    <property type="component" value="Unassembled WGS sequence"/>
</dbReference>
<dbReference type="Gene3D" id="3.10.450.50">
    <property type="match status" value="1"/>
</dbReference>
<sequence>MEKEKLYSQLLGESPSKQWYELFPERFEEEKLAFQTQYPNFRHYISDNGEACWDGEIGCSDESGQIKIPKSLSYNPLKVRVVCKRDYPLSFPKVIDLNKVLKRLGCEHIMGTGKEDQTICYAFRPSTELDFIGKHSLVDVVPVVQTFLLKFYCKQLTGMWPGGEHLHDANAFIVWEYEHGEFSPSEICPCSLHGEQYKKCHFPRVRARLFQLRSIYPTWVQLIDIGRNDKCGCGSGKKFKKCGLLGFCDTTAKTFKLDKDAIFGVGELETVLSEIPFL</sequence>
<dbReference type="SUPFAM" id="SSF103642">
    <property type="entry name" value="Sec-C motif"/>
    <property type="match status" value="1"/>
</dbReference>
<evidence type="ECO:0000313" key="2">
    <source>
        <dbReference type="Proteomes" id="UP000176815"/>
    </source>
</evidence>
<protein>
    <submittedName>
        <fullName evidence="1">Uncharacterized protein</fullName>
    </submittedName>
</protein>
<comment type="caution">
    <text evidence="1">The sequence shown here is derived from an EMBL/GenBank/DDBJ whole genome shotgun (WGS) entry which is preliminary data.</text>
</comment>
<dbReference type="Pfam" id="PF02810">
    <property type="entry name" value="SEC-C"/>
    <property type="match status" value="1"/>
</dbReference>
<name>A0A1F4X9G0_UNCKA</name>